<dbReference type="Proteomes" id="UP001629249">
    <property type="component" value="Unassembled WGS sequence"/>
</dbReference>
<dbReference type="EMBL" id="JAQQFN010000005">
    <property type="protein sequence ID" value="MFL9883211.1"/>
    <property type="molecule type" value="Genomic_DNA"/>
</dbReference>
<protein>
    <submittedName>
        <fullName evidence="1">Uncharacterized protein</fullName>
    </submittedName>
</protein>
<organism evidence="1 2">
    <name type="scientific">Paraburkholderia agricolaris</name>
    <dbReference type="NCBI Taxonomy" id="2152888"/>
    <lineage>
        <taxon>Bacteria</taxon>
        <taxon>Pseudomonadati</taxon>
        <taxon>Pseudomonadota</taxon>
        <taxon>Betaproteobacteria</taxon>
        <taxon>Burkholderiales</taxon>
        <taxon>Burkholderiaceae</taxon>
        <taxon>Paraburkholderia</taxon>
    </lineage>
</organism>
<comment type="caution">
    <text evidence="1">The sequence shown here is derived from an EMBL/GenBank/DDBJ whole genome shotgun (WGS) entry which is preliminary data.</text>
</comment>
<reference evidence="1 2" key="1">
    <citation type="journal article" date="2024" name="Chem. Sci.">
        <title>Discovery of megapolipeptins by genome mining of a Burkholderiales bacteria collection.</title>
        <authorList>
            <person name="Paulo B.S."/>
            <person name="Recchia M.J.J."/>
            <person name="Lee S."/>
            <person name="Fergusson C.H."/>
            <person name="Romanowski S.B."/>
            <person name="Hernandez A."/>
            <person name="Krull N."/>
            <person name="Liu D.Y."/>
            <person name="Cavanagh H."/>
            <person name="Bos A."/>
            <person name="Gray C.A."/>
            <person name="Murphy B.T."/>
            <person name="Linington R.G."/>
            <person name="Eustaquio A.S."/>
        </authorList>
    </citation>
    <scope>NUCLEOTIDE SEQUENCE [LARGE SCALE GENOMIC DNA]</scope>
    <source>
        <strain evidence="1 2">RL16-012-BIC-B</strain>
    </source>
</reference>
<evidence type="ECO:0000313" key="1">
    <source>
        <dbReference type="EMBL" id="MFL9883211.1"/>
    </source>
</evidence>
<evidence type="ECO:0000313" key="2">
    <source>
        <dbReference type="Proteomes" id="UP001629249"/>
    </source>
</evidence>
<name>A0ABW8ZJR5_9BURK</name>
<sequence length="240" mass="27598">MMQREYIERVSERLAALIRETERRIGFEIDVRADPTRNTVACEVELASARMLIPDEEAFSQEAAFHELQHIRRFLVEGAPRLTDTEDDPDWTPERGQRLVAIDNALEHLIIVPRELEQFPLRSAHWEAVIARMLDQIDAGGTTCAQRREGGHYIWIFLRMVMPESPMLERARQVLSVEEMTSADRLHAELAAAVGSKREVVRCWFDYFGIDVAMAWLEYLNPQERRSRRVPLAGEADGAA</sequence>
<keyword evidence="2" id="KW-1185">Reference proteome</keyword>
<proteinExistence type="predicted"/>
<gene>
    <name evidence="1" type="ORF">PQR66_09255</name>
</gene>
<accession>A0ABW8ZJR5</accession>
<dbReference type="RefSeq" id="WP_408326261.1">
    <property type="nucleotide sequence ID" value="NZ_JAQQFH010000002.1"/>
</dbReference>